<dbReference type="AlphaFoldDB" id="A0A1D1VEU8"/>
<organism evidence="1 2">
    <name type="scientific">Ramazzottius varieornatus</name>
    <name type="common">Water bear</name>
    <name type="synonym">Tardigrade</name>
    <dbReference type="NCBI Taxonomy" id="947166"/>
    <lineage>
        <taxon>Eukaryota</taxon>
        <taxon>Metazoa</taxon>
        <taxon>Ecdysozoa</taxon>
        <taxon>Tardigrada</taxon>
        <taxon>Eutardigrada</taxon>
        <taxon>Parachela</taxon>
        <taxon>Hypsibioidea</taxon>
        <taxon>Ramazzottiidae</taxon>
        <taxon>Ramazzottius</taxon>
    </lineage>
</organism>
<evidence type="ECO:0000313" key="2">
    <source>
        <dbReference type="Proteomes" id="UP000186922"/>
    </source>
</evidence>
<accession>A0A1D1VEU8</accession>
<evidence type="ECO:0000313" key="1">
    <source>
        <dbReference type="EMBL" id="GAV00152.1"/>
    </source>
</evidence>
<protein>
    <submittedName>
        <fullName evidence="1">Uncharacterized protein</fullName>
    </submittedName>
</protein>
<dbReference type="EMBL" id="BDGG01000006">
    <property type="protein sequence ID" value="GAV00152.1"/>
    <property type="molecule type" value="Genomic_DNA"/>
</dbReference>
<name>A0A1D1VEU8_RAMVA</name>
<proteinExistence type="predicted"/>
<gene>
    <name evidence="1" type="primary">RvY_11040-1</name>
    <name evidence="1" type="synonym">RvY_11040.1</name>
    <name evidence="1" type="ORF">RvY_11040</name>
</gene>
<comment type="caution">
    <text evidence="1">The sequence shown here is derived from an EMBL/GenBank/DDBJ whole genome shotgun (WGS) entry which is preliminary data.</text>
</comment>
<sequence length="154" mass="16387">MAAPEIISPADAANVRPPRAANKAAVHVTDEMCVPLRNISWQTSGQEDCTNSRTVDVNPLIAMGVAKFTIGLGATTTRILGLKAELDGNTLRRLSVAIGGPDKKPNDGKNATTVSLKGYVSFMQMFLKQQYQLPQSVSSSGGGNNNYFGLSVLY</sequence>
<reference evidence="1 2" key="1">
    <citation type="journal article" date="2016" name="Nat. Commun.">
        <title>Extremotolerant tardigrade genome and improved radiotolerance of human cultured cells by tardigrade-unique protein.</title>
        <authorList>
            <person name="Hashimoto T."/>
            <person name="Horikawa D.D."/>
            <person name="Saito Y."/>
            <person name="Kuwahara H."/>
            <person name="Kozuka-Hata H."/>
            <person name="Shin-I T."/>
            <person name="Minakuchi Y."/>
            <person name="Ohishi K."/>
            <person name="Motoyama A."/>
            <person name="Aizu T."/>
            <person name="Enomoto A."/>
            <person name="Kondo K."/>
            <person name="Tanaka S."/>
            <person name="Hara Y."/>
            <person name="Koshikawa S."/>
            <person name="Sagara H."/>
            <person name="Miura T."/>
            <person name="Yokobori S."/>
            <person name="Miyagawa K."/>
            <person name="Suzuki Y."/>
            <person name="Kubo T."/>
            <person name="Oyama M."/>
            <person name="Kohara Y."/>
            <person name="Fujiyama A."/>
            <person name="Arakawa K."/>
            <person name="Katayama T."/>
            <person name="Toyoda A."/>
            <person name="Kunieda T."/>
        </authorList>
    </citation>
    <scope>NUCLEOTIDE SEQUENCE [LARGE SCALE GENOMIC DNA]</scope>
    <source>
        <strain evidence="1 2">YOKOZUNA-1</strain>
    </source>
</reference>
<dbReference type="Proteomes" id="UP000186922">
    <property type="component" value="Unassembled WGS sequence"/>
</dbReference>
<keyword evidence="2" id="KW-1185">Reference proteome</keyword>